<gene>
    <name evidence="2" type="ORF">BD289DRAFT_255125</name>
</gene>
<feature type="region of interest" description="Disordered" evidence="1">
    <location>
        <begin position="26"/>
        <end position="46"/>
    </location>
</feature>
<dbReference type="AlphaFoldDB" id="A0A2T3AKT7"/>
<evidence type="ECO:0000313" key="2">
    <source>
        <dbReference type="EMBL" id="PSS02237.1"/>
    </source>
</evidence>
<organism evidence="2 3">
    <name type="scientific">Coniella lustricola</name>
    <dbReference type="NCBI Taxonomy" id="2025994"/>
    <lineage>
        <taxon>Eukaryota</taxon>
        <taxon>Fungi</taxon>
        <taxon>Dikarya</taxon>
        <taxon>Ascomycota</taxon>
        <taxon>Pezizomycotina</taxon>
        <taxon>Sordariomycetes</taxon>
        <taxon>Sordariomycetidae</taxon>
        <taxon>Diaporthales</taxon>
        <taxon>Schizoparmaceae</taxon>
        <taxon>Coniella</taxon>
    </lineage>
</organism>
<protein>
    <submittedName>
        <fullName evidence="2">Uncharacterized protein</fullName>
    </submittedName>
</protein>
<name>A0A2T3AKT7_9PEZI</name>
<evidence type="ECO:0000256" key="1">
    <source>
        <dbReference type="SAM" id="MobiDB-lite"/>
    </source>
</evidence>
<dbReference type="InParanoid" id="A0A2T3AKT7"/>
<proteinExistence type="predicted"/>
<reference evidence="2 3" key="1">
    <citation type="journal article" date="2018" name="Mycol. Prog.">
        <title>Coniella lustricola, a new species from submerged detritus.</title>
        <authorList>
            <person name="Raudabaugh D.B."/>
            <person name="Iturriaga T."/>
            <person name="Carver A."/>
            <person name="Mondo S."/>
            <person name="Pangilinan J."/>
            <person name="Lipzen A."/>
            <person name="He G."/>
            <person name="Amirebrahimi M."/>
            <person name="Grigoriev I.V."/>
            <person name="Miller A.N."/>
        </authorList>
    </citation>
    <scope>NUCLEOTIDE SEQUENCE [LARGE SCALE GENOMIC DNA]</scope>
    <source>
        <strain evidence="2 3">B22-T-1</strain>
    </source>
</reference>
<dbReference type="EMBL" id="KZ678378">
    <property type="protein sequence ID" value="PSS02237.1"/>
    <property type="molecule type" value="Genomic_DNA"/>
</dbReference>
<accession>A0A2T3AKT7</accession>
<sequence length="158" mass="17601">MADVAKASILRCMYSLSICGTKIKGSPASGKMNKQPKEEGQQSTNRAQRSLFCPSASCFLRLRFFDLLHSPIRPHIASNVDCHCQCKSLTSYLHARSESTIRIFLPHDSCRKPGTFNLLRPSQSPSPSQVNVDAYRQPRTPNTCIIIECTKASFVEPL</sequence>
<evidence type="ECO:0000313" key="3">
    <source>
        <dbReference type="Proteomes" id="UP000241462"/>
    </source>
</evidence>
<keyword evidence="3" id="KW-1185">Reference proteome</keyword>
<dbReference type="Proteomes" id="UP000241462">
    <property type="component" value="Unassembled WGS sequence"/>
</dbReference>